<organism evidence="1">
    <name type="scientific">Anguilla anguilla</name>
    <name type="common">European freshwater eel</name>
    <name type="synonym">Muraena anguilla</name>
    <dbReference type="NCBI Taxonomy" id="7936"/>
    <lineage>
        <taxon>Eukaryota</taxon>
        <taxon>Metazoa</taxon>
        <taxon>Chordata</taxon>
        <taxon>Craniata</taxon>
        <taxon>Vertebrata</taxon>
        <taxon>Euteleostomi</taxon>
        <taxon>Actinopterygii</taxon>
        <taxon>Neopterygii</taxon>
        <taxon>Teleostei</taxon>
        <taxon>Anguilliformes</taxon>
        <taxon>Anguillidae</taxon>
        <taxon>Anguilla</taxon>
    </lineage>
</organism>
<reference evidence="1" key="2">
    <citation type="journal article" date="2015" name="Fish Shellfish Immunol.">
        <title>Early steps in the European eel (Anguilla anguilla)-Vibrio vulnificus interaction in the gills: Role of the RtxA13 toxin.</title>
        <authorList>
            <person name="Callol A."/>
            <person name="Pajuelo D."/>
            <person name="Ebbesson L."/>
            <person name="Teles M."/>
            <person name="MacKenzie S."/>
            <person name="Amaro C."/>
        </authorList>
    </citation>
    <scope>NUCLEOTIDE SEQUENCE</scope>
</reference>
<dbReference type="EMBL" id="GBXM01065925">
    <property type="protein sequence ID" value="JAH42652.1"/>
    <property type="molecule type" value="Transcribed_RNA"/>
</dbReference>
<sequence length="66" mass="7707">MCQNVWNKIERALCLLNVHTDNYAFPLKRSTVCRYKERLIVFIKTPVCLLPILKTLHLCHCAVHKG</sequence>
<proteinExistence type="predicted"/>
<dbReference type="AlphaFoldDB" id="A0A0E9SN27"/>
<reference evidence="1" key="1">
    <citation type="submission" date="2014-11" db="EMBL/GenBank/DDBJ databases">
        <authorList>
            <person name="Amaro Gonzalez C."/>
        </authorList>
    </citation>
    <scope>NUCLEOTIDE SEQUENCE</scope>
</reference>
<accession>A0A0E9SN27</accession>
<evidence type="ECO:0000313" key="1">
    <source>
        <dbReference type="EMBL" id="JAH42652.1"/>
    </source>
</evidence>
<name>A0A0E9SN27_ANGAN</name>
<protein>
    <submittedName>
        <fullName evidence="1">Uncharacterized protein</fullName>
    </submittedName>
</protein>